<evidence type="ECO:0000313" key="1">
    <source>
        <dbReference type="EMBL" id="GAG98261.1"/>
    </source>
</evidence>
<feature type="non-terminal residue" evidence="1">
    <location>
        <position position="282"/>
    </location>
</feature>
<reference evidence="1" key="1">
    <citation type="journal article" date="2014" name="Front. Microbiol.">
        <title>High frequency of phylogenetically diverse reductive dehalogenase-homologous genes in deep subseafloor sedimentary metagenomes.</title>
        <authorList>
            <person name="Kawai M."/>
            <person name="Futagami T."/>
            <person name="Toyoda A."/>
            <person name="Takaki Y."/>
            <person name="Nishi S."/>
            <person name="Hori S."/>
            <person name="Arai W."/>
            <person name="Tsubouchi T."/>
            <person name="Morono Y."/>
            <person name="Uchiyama I."/>
            <person name="Ito T."/>
            <person name="Fujiyama A."/>
            <person name="Inagaki F."/>
            <person name="Takami H."/>
        </authorList>
    </citation>
    <scope>NUCLEOTIDE SEQUENCE</scope>
    <source>
        <strain evidence="1">Expedition CK06-06</strain>
    </source>
</reference>
<protein>
    <submittedName>
        <fullName evidence="1">Uncharacterized protein</fullName>
    </submittedName>
</protein>
<comment type="caution">
    <text evidence="1">The sequence shown here is derived from an EMBL/GenBank/DDBJ whole genome shotgun (WGS) entry which is preliminary data.</text>
</comment>
<gene>
    <name evidence="1" type="ORF">S01H4_45325</name>
</gene>
<name>X1DPA1_9ZZZZ</name>
<dbReference type="AlphaFoldDB" id="X1DPA1"/>
<organism evidence="1">
    <name type="scientific">marine sediment metagenome</name>
    <dbReference type="NCBI Taxonomy" id="412755"/>
    <lineage>
        <taxon>unclassified sequences</taxon>
        <taxon>metagenomes</taxon>
        <taxon>ecological metagenomes</taxon>
    </lineage>
</organism>
<proteinExistence type="predicted"/>
<feature type="non-terminal residue" evidence="1">
    <location>
        <position position="1"/>
    </location>
</feature>
<accession>X1DPA1</accession>
<dbReference type="EMBL" id="BART01025224">
    <property type="protein sequence ID" value="GAG98261.1"/>
    <property type="molecule type" value="Genomic_DNA"/>
</dbReference>
<sequence length="282" mass="32672">AKRDFAALIPDLDFIKGNSPLPACLNLDRSNQDIRPEMRYGLRPHILKGHVYFQHTPAMTASIKNTTLRFGYYLHLDTDAPPQAAYQKVVYFLWDHYKKRYINNLLPQTQPFDAYAEQIYNFANKSLWRETTIDNERCGAMVSSRQYPNDVWFQGWFNQLRSAYGLHYFGMRVNNSDWVKRAEATRNLIFHAPQDKGLFPTIFVLGGSPDQSRWVNSNLQGGGPDLFHPLDCSWTAYWLLRWYQDLRCDTRTLPFCGRYADALLKLQLENGAIPGLGKGRHA</sequence>